<proteinExistence type="predicted"/>
<comment type="subcellular location">
    <subcellularLocation>
        <location evidence="1">Nucleus</location>
    </subcellularLocation>
</comment>
<dbReference type="InterPro" id="IPR007219">
    <property type="entry name" value="XnlR_reg_dom"/>
</dbReference>
<protein>
    <submittedName>
        <fullName evidence="7">Fungal specific transcription factor</fullName>
    </submittedName>
</protein>
<gene>
    <name evidence="7" type="ORF">PHISCL_02345</name>
</gene>
<evidence type="ECO:0000256" key="5">
    <source>
        <dbReference type="SAM" id="MobiDB-lite"/>
    </source>
</evidence>
<dbReference type="GO" id="GO:0008270">
    <property type="term" value="F:zinc ion binding"/>
    <property type="evidence" value="ECO:0007669"/>
    <property type="project" value="InterPro"/>
</dbReference>
<evidence type="ECO:0000259" key="6">
    <source>
        <dbReference type="SMART" id="SM00906"/>
    </source>
</evidence>
<evidence type="ECO:0000313" key="8">
    <source>
        <dbReference type="Proteomes" id="UP000266188"/>
    </source>
</evidence>
<keyword evidence="2" id="KW-0805">Transcription regulation</keyword>
<evidence type="ECO:0000256" key="1">
    <source>
        <dbReference type="ARBA" id="ARBA00004123"/>
    </source>
</evidence>
<feature type="domain" description="Xylanolytic transcriptional activator regulatory" evidence="6">
    <location>
        <begin position="250"/>
        <end position="324"/>
    </location>
</feature>
<organism evidence="7 8">
    <name type="scientific">Aspergillus sclerotialis</name>
    <dbReference type="NCBI Taxonomy" id="2070753"/>
    <lineage>
        <taxon>Eukaryota</taxon>
        <taxon>Fungi</taxon>
        <taxon>Dikarya</taxon>
        <taxon>Ascomycota</taxon>
        <taxon>Pezizomycotina</taxon>
        <taxon>Eurotiomycetes</taxon>
        <taxon>Eurotiomycetidae</taxon>
        <taxon>Eurotiales</taxon>
        <taxon>Aspergillaceae</taxon>
        <taxon>Aspergillus</taxon>
        <taxon>Aspergillus subgen. Polypaecilum</taxon>
    </lineage>
</organism>
<keyword evidence="8" id="KW-1185">Reference proteome</keyword>
<keyword evidence="4" id="KW-0539">Nucleus</keyword>
<evidence type="ECO:0000313" key="7">
    <source>
        <dbReference type="EMBL" id="RJE25316.1"/>
    </source>
</evidence>
<dbReference type="GO" id="GO:0005634">
    <property type="term" value="C:nucleus"/>
    <property type="evidence" value="ECO:0007669"/>
    <property type="project" value="UniProtKB-SubCell"/>
</dbReference>
<dbReference type="STRING" id="2070753.A0A3A2ZQP1"/>
<dbReference type="EMBL" id="MVGC01000051">
    <property type="protein sequence ID" value="RJE25316.1"/>
    <property type="molecule type" value="Genomic_DNA"/>
</dbReference>
<dbReference type="Proteomes" id="UP000266188">
    <property type="component" value="Unassembled WGS sequence"/>
</dbReference>
<dbReference type="OrthoDB" id="4934715at2759"/>
<evidence type="ECO:0000256" key="4">
    <source>
        <dbReference type="ARBA" id="ARBA00023242"/>
    </source>
</evidence>
<dbReference type="CDD" id="cd12148">
    <property type="entry name" value="fungal_TF_MHR"/>
    <property type="match status" value="1"/>
</dbReference>
<name>A0A3A2ZQP1_9EURO</name>
<keyword evidence="3" id="KW-0804">Transcription</keyword>
<dbReference type="Pfam" id="PF04082">
    <property type="entry name" value="Fungal_trans"/>
    <property type="match status" value="1"/>
</dbReference>
<dbReference type="GO" id="GO:0006351">
    <property type="term" value="P:DNA-templated transcription"/>
    <property type="evidence" value="ECO:0007669"/>
    <property type="project" value="InterPro"/>
</dbReference>
<comment type="caution">
    <text evidence="7">The sequence shown here is derived from an EMBL/GenBank/DDBJ whole genome shotgun (WGS) entry which is preliminary data.</text>
</comment>
<accession>A0A3A2ZQP1</accession>
<dbReference type="PANTHER" id="PTHR31001:SF74">
    <property type="entry name" value="ZN(II)2CYS6 TRANSCRIPTION FACTOR (EUROFUNG)"/>
    <property type="match status" value="1"/>
</dbReference>
<reference evidence="8" key="1">
    <citation type="submission" date="2017-02" db="EMBL/GenBank/DDBJ databases">
        <authorList>
            <person name="Tafer H."/>
            <person name="Lopandic K."/>
        </authorList>
    </citation>
    <scope>NUCLEOTIDE SEQUENCE [LARGE SCALE GENOMIC DNA]</scope>
    <source>
        <strain evidence="8">CBS 366.77</strain>
    </source>
</reference>
<dbReference type="AlphaFoldDB" id="A0A3A2ZQP1"/>
<evidence type="ECO:0000256" key="3">
    <source>
        <dbReference type="ARBA" id="ARBA00023163"/>
    </source>
</evidence>
<dbReference type="PANTHER" id="PTHR31001">
    <property type="entry name" value="UNCHARACTERIZED TRANSCRIPTIONAL REGULATORY PROTEIN"/>
    <property type="match status" value="1"/>
</dbReference>
<dbReference type="GO" id="GO:0003677">
    <property type="term" value="F:DNA binding"/>
    <property type="evidence" value="ECO:0007669"/>
    <property type="project" value="InterPro"/>
</dbReference>
<sequence length="611" mass="69370">MQKSVPGEAVQEHPPRKTSSVLAFESPGRDAPRENTAGDTASPSEYGSMKFSNSGSSYVGSSHWAAVLGGIAELKDLFEEEEPHITRNTHNPLFNDATGPQLLYGSPQYASKEEILASIPERPVVDRLLSSFFNGFKVYPAILHSGQFLKEYEHFWDNQSSTPTMWLGLLFNIMCLAAQFQKFRLNPDIDSVNALFPEPGLQSMIETFRQKTVQCLILGKYTNGGPYVLETLLLYFASEHFFSKDADMSLWILLGVIVQFAMRMGYHRDPKHFKGISPLAAEMRRRIWATVIQLDLGVSTQMGLPRLIKQWQADTEEPRNLLDSDFDENTRELPPSRPETELTVTLCWIVKTRMVSTLGLITDFTADTRPYSYSEVMKMDARLHNAHASIPSCLKWRSMAYCVTDSPDIIVQKMYMEVLFNKARIILHRKYFFLHSGTTATHATQANSSQYAYSHEACLDAAVKILKHQHTLDQEVQPLGQLYQDRWRVSSIISHDFLLATSILCVYLQSSRGQTRDRSELERVDDIEKVLRRSYDIWVRTSGSSREAQKAAGALRVVLRNLDTDNESSNRHRRFVNVPSLPGNGGFVDYPQGEVHSLSSKSPYFFEFLFS</sequence>
<dbReference type="SMART" id="SM00906">
    <property type="entry name" value="Fungal_trans"/>
    <property type="match status" value="1"/>
</dbReference>
<dbReference type="InterPro" id="IPR050613">
    <property type="entry name" value="Sec_Metabolite_Reg"/>
</dbReference>
<evidence type="ECO:0000256" key="2">
    <source>
        <dbReference type="ARBA" id="ARBA00023015"/>
    </source>
</evidence>
<feature type="region of interest" description="Disordered" evidence="5">
    <location>
        <begin position="1"/>
        <end position="48"/>
    </location>
</feature>